<feature type="compositionally biased region" description="Basic and acidic residues" evidence="5">
    <location>
        <begin position="348"/>
        <end position="361"/>
    </location>
</feature>
<sequence>MHYADPDRLPRYIYNKLLNYSNGQTKGAIEFESRIGYALQQNTRLPFETDWVNISNRNDYRFQPEIENYYFFNLLAHLRSKYPHCIKSDTYDLIHTAGRITLDAHDVSKTIACIKKKKSTSSQKERLDFGFHSLPFSIRFSFAIEEEMKPEDVVKGEPQRERLKQRESFFKDSLSIDLTKVMTRKYPPLLGEWGPPEYSVEVEIVDVDKLLEVFNNAREEGIQFEQGGLTSDEDDEEQEQEQDGGKQDFNQFEPLYERQRQYIPYRTQSTGEIKFRFFVEQFKHMTEYVAQLATQPHPQNPMQMPFGGQGLIVQQQISQFSKTEEKPTQSQRLGPRKLVKHQQSTEQQESKDLTEEPKNEE</sequence>
<feature type="compositionally biased region" description="Acidic residues" evidence="5">
    <location>
        <begin position="231"/>
        <end position="242"/>
    </location>
</feature>
<dbReference type="GO" id="GO:0006397">
    <property type="term" value="P:mRNA processing"/>
    <property type="evidence" value="ECO:0007669"/>
    <property type="project" value="UniProtKB-KW"/>
</dbReference>
<gene>
    <name evidence="7" type="ORF">EZS28_013490</name>
</gene>
<evidence type="ECO:0000256" key="1">
    <source>
        <dbReference type="ARBA" id="ARBA00022664"/>
    </source>
</evidence>
<dbReference type="EC" id="3.6.1.74" evidence="3"/>
<dbReference type="Pfam" id="PF02940">
    <property type="entry name" value="mRNA_triPase"/>
    <property type="match status" value="1"/>
</dbReference>
<evidence type="ECO:0000259" key="6">
    <source>
        <dbReference type="Pfam" id="PF02940"/>
    </source>
</evidence>
<evidence type="ECO:0000256" key="2">
    <source>
        <dbReference type="ARBA" id="ARBA00022801"/>
    </source>
</evidence>
<dbReference type="Proteomes" id="UP000324800">
    <property type="component" value="Unassembled WGS sequence"/>
</dbReference>
<dbReference type="SUPFAM" id="SSF55154">
    <property type="entry name" value="CYTH-like phosphatases"/>
    <property type="match status" value="1"/>
</dbReference>
<dbReference type="InterPro" id="IPR033469">
    <property type="entry name" value="CYTH-like_dom_sf"/>
</dbReference>
<dbReference type="InterPro" id="IPR037009">
    <property type="entry name" value="mRNA_triPase_Cet1_sf"/>
</dbReference>
<reference evidence="7 8" key="1">
    <citation type="submission" date="2019-03" db="EMBL/GenBank/DDBJ databases">
        <title>Single cell metagenomics reveals metabolic interactions within the superorganism composed of flagellate Streblomastix strix and complex community of Bacteroidetes bacteria on its surface.</title>
        <authorList>
            <person name="Treitli S.C."/>
            <person name="Kolisko M."/>
            <person name="Husnik F."/>
            <person name="Keeling P."/>
            <person name="Hampl V."/>
        </authorList>
    </citation>
    <scope>NUCLEOTIDE SEQUENCE [LARGE SCALE GENOMIC DNA]</scope>
    <source>
        <strain evidence="7">ST1C</strain>
    </source>
</reference>
<evidence type="ECO:0000256" key="3">
    <source>
        <dbReference type="ARBA" id="ARBA00035028"/>
    </source>
</evidence>
<feature type="domain" description="mRNA triphosphatase Cet1-like" evidence="6">
    <location>
        <begin position="12"/>
        <end position="203"/>
    </location>
</feature>
<name>A0A5J4W7Z7_9EUKA</name>
<dbReference type="Gene3D" id="3.20.100.10">
    <property type="entry name" value="mRNA triphosphatase Cet1-like"/>
    <property type="match status" value="1"/>
</dbReference>
<evidence type="ECO:0000313" key="8">
    <source>
        <dbReference type="Proteomes" id="UP000324800"/>
    </source>
</evidence>
<comment type="caution">
    <text evidence="7">The sequence shown here is derived from an EMBL/GenBank/DDBJ whole genome shotgun (WGS) entry which is preliminary data.</text>
</comment>
<proteinExistence type="predicted"/>
<dbReference type="EMBL" id="SNRW01003033">
    <property type="protein sequence ID" value="KAA6390984.1"/>
    <property type="molecule type" value="Genomic_DNA"/>
</dbReference>
<evidence type="ECO:0000256" key="4">
    <source>
        <dbReference type="ARBA" id="ARBA00047740"/>
    </source>
</evidence>
<dbReference type="GO" id="GO:0140818">
    <property type="term" value="F:mRNA 5'-triphosphate monophosphatase activity"/>
    <property type="evidence" value="ECO:0007669"/>
    <property type="project" value="UniProtKB-EC"/>
</dbReference>
<accession>A0A5J4W7Z7</accession>
<dbReference type="InterPro" id="IPR004206">
    <property type="entry name" value="mRNA_triPase_Cet1"/>
</dbReference>
<feature type="region of interest" description="Disordered" evidence="5">
    <location>
        <begin position="318"/>
        <end position="361"/>
    </location>
</feature>
<feature type="region of interest" description="Disordered" evidence="5">
    <location>
        <begin position="222"/>
        <end position="250"/>
    </location>
</feature>
<dbReference type="AlphaFoldDB" id="A0A5J4W7Z7"/>
<keyword evidence="2" id="KW-0378">Hydrolase</keyword>
<organism evidence="7 8">
    <name type="scientific">Streblomastix strix</name>
    <dbReference type="NCBI Taxonomy" id="222440"/>
    <lineage>
        <taxon>Eukaryota</taxon>
        <taxon>Metamonada</taxon>
        <taxon>Preaxostyla</taxon>
        <taxon>Oxymonadida</taxon>
        <taxon>Streblomastigidae</taxon>
        <taxon>Streblomastix</taxon>
    </lineage>
</organism>
<evidence type="ECO:0000256" key="5">
    <source>
        <dbReference type="SAM" id="MobiDB-lite"/>
    </source>
</evidence>
<protein>
    <recommendedName>
        <fullName evidence="3">mRNA 5'-phosphatase</fullName>
        <ecNumber evidence="3">3.6.1.74</ecNumber>
    </recommendedName>
</protein>
<dbReference type="GO" id="GO:0004651">
    <property type="term" value="F:polynucleotide 5'-phosphatase activity"/>
    <property type="evidence" value="ECO:0007669"/>
    <property type="project" value="InterPro"/>
</dbReference>
<evidence type="ECO:0000313" key="7">
    <source>
        <dbReference type="EMBL" id="KAA6390984.1"/>
    </source>
</evidence>
<keyword evidence="1" id="KW-0507">mRNA processing</keyword>
<comment type="catalytic activity">
    <reaction evidence="4">
        <text>a 5'-end triphospho-ribonucleoside in mRNA + H2O = a 5'-end diphospho-ribonucleoside in mRNA + phosphate + H(+)</text>
        <dbReference type="Rhea" id="RHEA:67004"/>
        <dbReference type="Rhea" id="RHEA-COMP:17164"/>
        <dbReference type="Rhea" id="RHEA-COMP:17165"/>
        <dbReference type="ChEBI" id="CHEBI:15377"/>
        <dbReference type="ChEBI" id="CHEBI:15378"/>
        <dbReference type="ChEBI" id="CHEBI:43474"/>
        <dbReference type="ChEBI" id="CHEBI:167616"/>
        <dbReference type="ChEBI" id="CHEBI:167618"/>
        <dbReference type="EC" id="3.6.1.74"/>
    </reaction>
    <physiologicalReaction direction="left-to-right" evidence="4">
        <dbReference type="Rhea" id="RHEA:67005"/>
    </physiologicalReaction>
</comment>